<dbReference type="RefSeq" id="XP_014564117.1">
    <property type="nucleotide sequence ID" value="XM_014708631.1"/>
</dbReference>
<dbReference type="OrthoDB" id="2191508at2759"/>
<organism evidence="1 2">
    <name type="scientific">Ordospora colligata OC4</name>
    <dbReference type="NCBI Taxonomy" id="1354746"/>
    <lineage>
        <taxon>Eukaryota</taxon>
        <taxon>Fungi</taxon>
        <taxon>Fungi incertae sedis</taxon>
        <taxon>Microsporidia</taxon>
        <taxon>Ordosporidae</taxon>
        <taxon>Ordospora</taxon>
    </lineage>
</organism>
<dbReference type="HOGENOM" id="CLU_188586_0_0_1"/>
<comment type="caution">
    <text evidence="1">The sequence shown here is derived from an EMBL/GenBank/DDBJ whole genome shotgun (WGS) entry which is preliminary data.</text>
</comment>
<accession>A0A0B2UM73</accession>
<protein>
    <submittedName>
        <fullName evidence="1">Uncharacterized protein</fullName>
    </submittedName>
</protein>
<dbReference type="AlphaFoldDB" id="A0A0B2UM73"/>
<evidence type="ECO:0000313" key="1">
    <source>
        <dbReference type="EMBL" id="KHN70075.1"/>
    </source>
</evidence>
<gene>
    <name evidence="1" type="ORF">M896_030610</name>
</gene>
<keyword evidence="2" id="KW-1185">Reference proteome</keyword>
<sequence length="84" mass="9910">MFLPPEPNTKERKKFDLEGLRVYYLICEDLGIAEDECIKKSFYHLMAWAGQDKFNREVRLLRDYIMNVRSEKGRDPGARDKLAA</sequence>
<reference evidence="1 2" key="1">
    <citation type="journal article" date="2014" name="MBio">
        <title>The Ordospora colligata genome; evolution of extreme reduction in microsporidia and host-to-parasite horizontal gene transfer.</title>
        <authorList>
            <person name="Pombert J.-F."/>
            <person name="Haag K.L."/>
            <person name="Beidas S."/>
            <person name="Ebert D."/>
            <person name="Keeling P.J."/>
        </authorList>
    </citation>
    <scope>NUCLEOTIDE SEQUENCE [LARGE SCALE GENOMIC DNA]</scope>
    <source>
        <strain evidence="1 2">OC4</strain>
    </source>
</reference>
<evidence type="ECO:0000313" key="2">
    <source>
        <dbReference type="Proteomes" id="UP000031056"/>
    </source>
</evidence>
<name>A0A0B2UM73_9MICR</name>
<dbReference type="GeneID" id="26261345"/>
<dbReference type="VEuPathDB" id="MicrosporidiaDB:M896_030610"/>
<dbReference type="InParanoid" id="A0A0B2UM73"/>
<proteinExistence type="predicted"/>
<dbReference type="Proteomes" id="UP000031056">
    <property type="component" value="Unassembled WGS sequence"/>
</dbReference>
<dbReference type="EMBL" id="JOKQ01000003">
    <property type="protein sequence ID" value="KHN70075.1"/>
    <property type="molecule type" value="Genomic_DNA"/>
</dbReference>